<evidence type="ECO:0000256" key="3">
    <source>
        <dbReference type="SAM" id="MobiDB-lite"/>
    </source>
</evidence>
<dbReference type="PROSITE" id="PS00463">
    <property type="entry name" value="ZN2_CY6_FUNGAL_1"/>
    <property type="match status" value="1"/>
</dbReference>
<proteinExistence type="predicted"/>
<dbReference type="CDD" id="cd00067">
    <property type="entry name" value="GAL4"/>
    <property type="match status" value="1"/>
</dbReference>
<feature type="domain" description="Zn(2)-C6 fungal-type" evidence="4">
    <location>
        <begin position="74"/>
        <end position="104"/>
    </location>
</feature>
<feature type="region of interest" description="Disordered" evidence="3">
    <location>
        <begin position="872"/>
        <end position="910"/>
    </location>
</feature>
<name>M9LT04_PSEA3</name>
<dbReference type="Gene3D" id="4.10.240.10">
    <property type="entry name" value="Zn(2)-C6 fungal-type DNA-binding domain"/>
    <property type="match status" value="1"/>
</dbReference>
<accession>M9LT04</accession>
<dbReference type="GO" id="GO:0006351">
    <property type="term" value="P:DNA-templated transcription"/>
    <property type="evidence" value="ECO:0007669"/>
    <property type="project" value="InterPro"/>
</dbReference>
<dbReference type="InterPro" id="IPR036864">
    <property type="entry name" value="Zn2-C6_fun-type_DNA-bd_sf"/>
</dbReference>
<dbReference type="OrthoDB" id="39175at2759"/>
<dbReference type="SMART" id="SM00066">
    <property type="entry name" value="GAL4"/>
    <property type="match status" value="1"/>
</dbReference>
<dbReference type="PROSITE" id="PS50048">
    <property type="entry name" value="ZN2_CY6_FUNGAL_2"/>
    <property type="match status" value="1"/>
</dbReference>
<dbReference type="GO" id="GO:0008270">
    <property type="term" value="F:zinc ion binding"/>
    <property type="evidence" value="ECO:0007669"/>
    <property type="project" value="InterPro"/>
</dbReference>
<dbReference type="InterPro" id="IPR001138">
    <property type="entry name" value="Zn2Cys6_DnaBD"/>
</dbReference>
<dbReference type="SMART" id="SM00906">
    <property type="entry name" value="Fungal_trans"/>
    <property type="match status" value="1"/>
</dbReference>
<dbReference type="SUPFAM" id="SSF57701">
    <property type="entry name" value="Zn2/Cys6 DNA-binding domain"/>
    <property type="match status" value="1"/>
</dbReference>
<sequence>MTVLVDDHPITIAPSSLVRGKAYTWTEPVDEAAQCLVSMSSALASSSTATTDVPSSAPSPPQAPRSKPDRLALACNTCRKRKVRCDAHQPKCHNCLRRGDVCITSDPRKPGAPVPIRRKTTRRHTGPPTVNVERLLARQAEQQGQRDATSRARRLHHQTEDATCQDALRESLDDEESQDGRDDDYEDDEFAAPDYLEPELQDHAFSRPRLLSHSVSYSVSEAAQPPEHIQPTLPRLAAGESQPSASARSPASVGSSVSLAAASSHNRSRNNASSNGGDTELPSWVTRAYHEISAQQARRPDHGPSDAITSEQQQDPTVTTPDVIVNSDGSTHRLKVVGGSSLQCLIKFTDVLLSGYGFDATAPLFRHGMAQSDELDMPLLPSLPNLPPKAVVSLCIDAFFDRIWPLLPAVDRDAVQADADAFLALQQDPLTASTRARSLQSKVHSNRVPNLVMLYSIVSIGMNETSPSHPLLATCDVSATEYLTASYALHAHLTASPYQPSVQALLLLALSLRGCGREGQSWYILGLAIRLAMSIGLHKSVEAPQQQRIRLGDSASLPRRLWWSCFSLERLLQLECGRPSSIDSTQDYGSVDADLGIRMPGFGPWRPSDDHNAFEAGFVDDDLGDCDDSRLAHISNDAAPHHNAGSEHDRLALFPAWVSLAAIMGQISDRFYNHRFGHAIELLSETARLVRCLTRWETALPDNLKPQSISLSAPVGNAQVLAAFLAQQFYHAKIAVLRIAILFPQHSFQNEVRLRAREMAGISQLLGSASHCLNAARSLTTLTLQLADAGVHSILVSVPQTFLASIVLALSILRAPRSRLARADVELLTEATTYVEGCYETWGYPSPFLSILSRLREGTIAVSRGQVRPIASLTSSHTNSTTSRTSPVVDRQKASSHASVPTTSEDIASRQDGAPAQFDAHAIGRDHVLFSVQSANAYGLASVGESGNGNGSSTLAAFTGETGIEAFSSMEFEDFWDMLKADIFM</sequence>
<feature type="compositionally biased region" description="Acidic residues" evidence="3">
    <location>
        <begin position="172"/>
        <end position="188"/>
    </location>
</feature>
<dbReference type="PANTHER" id="PTHR46910">
    <property type="entry name" value="TRANSCRIPTION FACTOR PDR1"/>
    <property type="match status" value="1"/>
</dbReference>
<dbReference type="GO" id="GO:0000981">
    <property type="term" value="F:DNA-binding transcription factor activity, RNA polymerase II-specific"/>
    <property type="evidence" value="ECO:0007669"/>
    <property type="project" value="InterPro"/>
</dbReference>
<dbReference type="PANTHER" id="PTHR46910:SF1">
    <property type="entry name" value="MISCELLANEOUS ZN(II)2CYS6 TRANSCRIPTION FACTOR (EUROFUNG)-RELATED"/>
    <property type="match status" value="1"/>
</dbReference>
<feature type="compositionally biased region" description="Low complexity" evidence="3">
    <location>
        <begin position="872"/>
        <end position="886"/>
    </location>
</feature>
<dbReference type="Proteomes" id="UP000011976">
    <property type="component" value="Unassembled WGS sequence"/>
</dbReference>
<evidence type="ECO:0000259" key="4">
    <source>
        <dbReference type="PROSITE" id="PS50048"/>
    </source>
</evidence>
<feature type="compositionally biased region" description="Polar residues" evidence="3">
    <location>
        <begin position="307"/>
        <end position="320"/>
    </location>
</feature>
<evidence type="ECO:0000256" key="1">
    <source>
        <dbReference type="ARBA" id="ARBA00022723"/>
    </source>
</evidence>
<feature type="region of interest" description="Disordered" evidence="3">
    <location>
        <begin position="237"/>
        <end position="281"/>
    </location>
</feature>
<dbReference type="EMBL" id="DF196791">
    <property type="protein sequence ID" value="GAC77326.1"/>
    <property type="molecule type" value="Genomic_DNA"/>
</dbReference>
<protein>
    <recommendedName>
        <fullName evidence="4">Zn(2)-C6 fungal-type domain-containing protein</fullName>
    </recommendedName>
</protein>
<evidence type="ECO:0000313" key="6">
    <source>
        <dbReference type="Proteomes" id="UP000011976"/>
    </source>
</evidence>
<feature type="region of interest" description="Disordered" evidence="3">
    <location>
        <begin position="294"/>
        <end position="322"/>
    </location>
</feature>
<dbReference type="AlphaFoldDB" id="M9LT04"/>
<dbReference type="CDD" id="cd12148">
    <property type="entry name" value="fungal_TF_MHR"/>
    <property type="match status" value="1"/>
</dbReference>
<keyword evidence="1" id="KW-0479">Metal-binding</keyword>
<evidence type="ECO:0000256" key="2">
    <source>
        <dbReference type="ARBA" id="ARBA00023242"/>
    </source>
</evidence>
<feature type="region of interest" description="Disordered" evidence="3">
    <location>
        <begin position="47"/>
        <end position="69"/>
    </location>
</feature>
<feature type="compositionally biased region" description="Low complexity" evidence="3">
    <location>
        <begin position="47"/>
        <end position="56"/>
    </location>
</feature>
<organism evidence="5 6">
    <name type="scientific">Pseudozyma antarctica (strain T-34)</name>
    <name type="common">Yeast</name>
    <name type="synonym">Candida antarctica</name>
    <dbReference type="NCBI Taxonomy" id="1151754"/>
    <lineage>
        <taxon>Eukaryota</taxon>
        <taxon>Fungi</taxon>
        <taxon>Dikarya</taxon>
        <taxon>Basidiomycota</taxon>
        <taxon>Ustilaginomycotina</taxon>
        <taxon>Ustilaginomycetes</taxon>
        <taxon>Ustilaginales</taxon>
        <taxon>Ustilaginaceae</taxon>
        <taxon>Moesziomyces</taxon>
    </lineage>
</organism>
<gene>
    <name evidence="5" type="ORF">PANT_25d00090</name>
</gene>
<dbReference type="Pfam" id="PF00172">
    <property type="entry name" value="Zn_clus"/>
    <property type="match status" value="1"/>
</dbReference>
<keyword evidence="2" id="KW-0539">Nucleus</keyword>
<dbReference type="InterPro" id="IPR050987">
    <property type="entry name" value="AtrR-like"/>
</dbReference>
<evidence type="ECO:0000313" key="5">
    <source>
        <dbReference type="EMBL" id="GAC77326.1"/>
    </source>
</evidence>
<dbReference type="InterPro" id="IPR007219">
    <property type="entry name" value="XnlR_reg_dom"/>
</dbReference>
<feature type="region of interest" description="Disordered" evidence="3">
    <location>
        <begin position="106"/>
        <end position="188"/>
    </location>
</feature>
<dbReference type="GO" id="GO:0003677">
    <property type="term" value="F:DNA binding"/>
    <property type="evidence" value="ECO:0007669"/>
    <property type="project" value="InterPro"/>
</dbReference>
<dbReference type="STRING" id="1151754.M9LT04"/>
<reference evidence="6" key="1">
    <citation type="journal article" date="2013" name="Genome Announc.">
        <title>Genome sequence of the basidiomycetous yeast Pseudozyma antarctica T-34, a producer of the glycolipid biosurfactants mannosylerythritol lipids.</title>
        <authorList>
            <person name="Morita T."/>
            <person name="Koike H."/>
            <person name="Koyama Y."/>
            <person name="Hagiwara H."/>
            <person name="Ito E."/>
            <person name="Fukuoka T."/>
            <person name="Imura T."/>
            <person name="Machida M."/>
            <person name="Kitamoto D."/>
        </authorList>
    </citation>
    <scope>NUCLEOTIDE SEQUENCE [LARGE SCALE GENOMIC DNA]</scope>
    <source>
        <strain evidence="6">T-34</strain>
    </source>
</reference>
<feature type="compositionally biased region" description="Basic residues" evidence="3">
    <location>
        <begin position="116"/>
        <end position="125"/>
    </location>
</feature>
<dbReference type="Pfam" id="PF04082">
    <property type="entry name" value="Fungal_trans"/>
    <property type="match status" value="1"/>
</dbReference>
<feature type="compositionally biased region" description="Low complexity" evidence="3">
    <location>
        <begin position="241"/>
        <end position="275"/>
    </location>
</feature>
<feature type="compositionally biased region" description="Polar residues" evidence="3">
    <location>
        <begin position="895"/>
        <end position="906"/>
    </location>
</feature>